<evidence type="ECO:0000256" key="5">
    <source>
        <dbReference type="ARBA" id="ARBA00023163"/>
    </source>
</evidence>
<evidence type="ECO:0000256" key="7">
    <source>
        <dbReference type="SAM" id="MobiDB-lite"/>
    </source>
</evidence>
<sequence>MSAHHPRQRLPVSCEPCRVRKIRCPRDTPPCGTCLRRRVPPEQCVYSTRRQPIPSQQQPQQSQLSQPQPQPLGNGSASPNTPVQPRYHGPTGEPNSDLVARIEKLEQLLHAKDQQQEAESRSPSVPQLDPELERRRISAPASASVTGTLTSSASGHVRFLPISSAWRIVDRASKEGPFPSQESTVADTPSGPYPFGEHDAENRPNLLAKLPPTEYCDQLKNLYFQSFAPLFPILHRPTFQERYRQFFEDPDQASLGWLALLFTIMGTAVLALEHDNHLLEALSRKSTAWDRIIELSERYYTAAMKCLEADRYLWRHNVSTLQALLNLIYGIHHSHGQTWTLLGLTYHLALSIGCHVDPTAFSLDIVEAEERRRCWLGLTTLLCNQNMAVTGFDIYQSVFSSRVLLPAETFDEDIVQGQLGPLATSAGITPVSYLIRKSHLYQISSKICNAVLVARPDDTTDLHPLDAAIQAELDSLEQSYTSMLGANSSAAHINLLLSFAHHLVLLLHSNILNEASFYRLQHNQSKQRCMESAQRVLELHADFHHLPHFTPFHWYIRGRGAFHAFHAAFVLVLILSLDPQAPRPSYVVRLLHDCHARLRVSKAQSQLCARTATILGQMLSSRWVGVSGLVSGGLDNYGPRTPVSQGAKSNTQINAVEQPENPSNDYGFHSESVGFPSLARQIEPQQWINPMNMDWNQWDLIMASLGTAS</sequence>
<dbReference type="InterPro" id="IPR001138">
    <property type="entry name" value="Zn2Cys6_DnaBD"/>
</dbReference>
<keyword evidence="4" id="KW-0238">DNA-binding</keyword>
<dbReference type="GO" id="GO:0000981">
    <property type="term" value="F:DNA-binding transcription factor activity, RNA polymerase II-specific"/>
    <property type="evidence" value="ECO:0007669"/>
    <property type="project" value="InterPro"/>
</dbReference>
<dbReference type="CDD" id="cd12148">
    <property type="entry name" value="fungal_TF_MHR"/>
    <property type="match status" value="1"/>
</dbReference>
<feature type="compositionally biased region" description="Low complexity" evidence="7">
    <location>
        <begin position="51"/>
        <end position="67"/>
    </location>
</feature>
<dbReference type="InterPro" id="IPR050613">
    <property type="entry name" value="Sec_Metabolite_Reg"/>
</dbReference>
<dbReference type="GeneID" id="63694610"/>
<evidence type="ECO:0000256" key="3">
    <source>
        <dbReference type="ARBA" id="ARBA00023015"/>
    </source>
</evidence>
<dbReference type="InterPro" id="IPR036864">
    <property type="entry name" value="Zn2-C6_fun-type_DNA-bd_sf"/>
</dbReference>
<dbReference type="SUPFAM" id="SSF57701">
    <property type="entry name" value="Zn2/Cys6 DNA-binding domain"/>
    <property type="match status" value="1"/>
</dbReference>
<dbReference type="Pfam" id="PF00172">
    <property type="entry name" value="Zn_clus"/>
    <property type="match status" value="1"/>
</dbReference>
<dbReference type="GO" id="GO:0006351">
    <property type="term" value="P:DNA-templated transcription"/>
    <property type="evidence" value="ECO:0007669"/>
    <property type="project" value="InterPro"/>
</dbReference>
<keyword evidence="5" id="KW-0804">Transcription</keyword>
<dbReference type="Gene3D" id="4.10.240.10">
    <property type="entry name" value="Zn(2)-C6 fungal-type DNA-binding domain"/>
    <property type="match status" value="1"/>
</dbReference>
<dbReference type="PROSITE" id="PS50048">
    <property type="entry name" value="ZN2_CY6_FUNGAL_2"/>
    <property type="match status" value="1"/>
</dbReference>
<keyword evidence="6" id="KW-0539">Nucleus</keyword>
<proteinExistence type="predicted"/>
<evidence type="ECO:0000256" key="1">
    <source>
        <dbReference type="ARBA" id="ARBA00004123"/>
    </source>
</evidence>
<feature type="region of interest" description="Disordered" evidence="7">
    <location>
        <begin position="112"/>
        <end position="148"/>
    </location>
</feature>
<dbReference type="PANTHER" id="PTHR31001">
    <property type="entry name" value="UNCHARACTERIZED TRANSCRIPTIONAL REGULATORY PROTEIN"/>
    <property type="match status" value="1"/>
</dbReference>
<dbReference type="HOGENOM" id="CLU_018186_0_0_1"/>
<dbReference type="CDD" id="cd00067">
    <property type="entry name" value="GAL4"/>
    <property type="match status" value="1"/>
</dbReference>
<accession>A0A017S2K3</accession>
<reference evidence="10" key="1">
    <citation type="journal article" date="2014" name="Nat. Commun.">
        <title>Genomic adaptations of the halophilic Dead Sea filamentous fungus Eurotium rubrum.</title>
        <authorList>
            <person name="Kis-Papo T."/>
            <person name="Weig A.R."/>
            <person name="Riley R."/>
            <person name="Persoh D."/>
            <person name="Salamov A."/>
            <person name="Sun H."/>
            <person name="Lipzen A."/>
            <person name="Wasser S.P."/>
            <person name="Rambold G."/>
            <person name="Grigoriev I.V."/>
            <person name="Nevo E."/>
        </authorList>
    </citation>
    <scope>NUCLEOTIDE SEQUENCE [LARGE SCALE GENOMIC DNA]</scope>
    <source>
        <strain evidence="10">CBS 135680</strain>
    </source>
</reference>
<feature type="domain" description="Zn(2)-C6 fungal-type" evidence="8">
    <location>
        <begin position="13"/>
        <end position="46"/>
    </location>
</feature>
<dbReference type="EMBL" id="KK088460">
    <property type="protein sequence ID" value="EYE90405.1"/>
    <property type="molecule type" value="Genomic_DNA"/>
</dbReference>
<evidence type="ECO:0000313" key="10">
    <source>
        <dbReference type="Proteomes" id="UP000019804"/>
    </source>
</evidence>
<dbReference type="PANTHER" id="PTHR31001:SF40">
    <property type="entry name" value="ZN(II)2CYS6 TRANSCRIPTION FACTOR (EUROFUNG)"/>
    <property type="match status" value="1"/>
</dbReference>
<keyword evidence="2" id="KW-0479">Metal-binding</keyword>
<gene>
    <name evidence="9" type="ORF">EURHEDRAFT_382009</name>
</gene>
<evidence type="ECO:0000256" key="4">
    <source>
        <dbReference type="ARBA" id="ARBA00023125"/>
    </source>
</evidence>
<dbReference type="OrthoDB" id="2406834at2759"/>
<feature type="compositionally biased region" description="Polar residues" evidence="7">
    <location>
        <begin position="73"/>
        <end position="83"/>
    </location>
</feature>
<protein>
    <recommendedName>
        <fullName evidence="8">Zn(2)-C6 fungal-type domain-containing protein</fullName>
    </recommendedName>
</protein>
<dbReference type="SMART" id="SM00066">
    <property type="entry name" value="GAL4"/>
    <property type="match status" value="1"/>
</dbReference>
<dbReference type="AlphaFoldDB" id="A0A017S2K3"/>
<keyword evidence="3" id="KW-0805">Transcription regulation</keyword>
<dbReference type="GO" id="GO:0003677">
    <property type="term" value="F:DNA binding"/>
    <property type="evidence" value="ECO:0007669"/>
    <property type="project" value="UniProtKB-KW"/>
</dbReference>
<evidence type="ECO:0000259" key="8">
    <source>
        <dbReference type="PROSITE" id="PS50048"/>
    </source>
</evidence>
<organism evidence="9 10">
    <name type="scientific">Aspergillus ruber (strain CBS 135680)</name>
    <dbReference type="NCBI Taxonomy" id="1388766"/>
    <lineage>
        <taxon>Eukaryota</taxon>
        <taxon>Fungi</taxon>
        <taxon>Dikarya</taxon>
        <taxon>Ascomycota</taxon>
        <taxon>Pezizomycotina</taxon>
        <taxon>Eurotiomycetes</taxon>
        <taxon>Eurotiomycetidae</taxon>
        <taxon>Eurotiales</taxon>
        <taxon>Aspergillaceae</taxon>
        <taxon>Aspergillus</taxon>
        <taxon>Aspergillus subgen. Aspergillus</taxon>
    </lineage>
</organism>
<dbReference type="Proteomes" id="UP000019804">
    <property type="component" value="Unassembled WGS sequence"/>
</dbReference>
<dbReference type="InterPro" id="IPR007219">
    <property type="entry name" value="XnlR_reg_dom"/>
</dbReference>
<name>A0A017S2K3_ASPRC</name>
<comment type="subcellular location">
    <subcellularLocation>
        <location evidence="1">Nucleus</location>
    </subcellularLocation>
</comment>
<evidence type="ECO:0000256" key="6">
    <source>
        <dbReference type="ARBA" id="ARBA00023242"/>
    </source>
</evidence>
<feature type="region of interest" description="Disordered" evidence="7">
    <location>
        <begin position="45"/>
        <end position="96"/>
    </location>
</feature>
<dbReference type="Pfam" id="PF04082">
    <property type="entry name" value="Fungal_trans"/>
    <property type="match status" value="1"/>
</dbReference>
<dbReference type="RefSeq" id="XP_040634095.1">
    <property type="nucleotide sequence ID" value="XM_040779486.1"/>
</dbReference>
<dbReference type="STRING" id="1388766.A0A017S2K3"/>
<evidence type="ECO:0000313" key="9">
    <source>
        <dbReference type="EMBL" id="EYE90405.1"/>
    </source>
</evidence>
<keyword evidence="10" id="KW-1185">Reference proteome</keyword>
<dbReference type="GO" id="GO:0005634">
    <property type="term" value="C:nucleus"/>
    <property type="evidence" value="ECO:0007669"/>
    <property type="project" value="UniProtKB-SubCell"/>
</dbReference>
<dbReference type="GO" id="GO:0008270">
    <property type="term" value="F:zinc ion binding"/>
    <property type="evidence" value="ECO:0007669"/>
    <property type="project" value="InterPro"/>
</dbReference>
<evidence type="ECO:0000256" key="2">
    <source>
        <dbReference type="ARBA" id="ARBA00022723"/>
    </source>
</evidence>